<dbReference type="OrthoDB" id="10250730at2759"/>
<dbReference type="Pfam" id="PF00753">
    <property type="entry name" value="Lactamase_B"/>
    <property type="match status" value="1"/>
</dbReference>
<evidence type="ECO:0000256" key="3">
    <source>
        <dbReference type="ARBA" id="ARBA00022723"/>
    </source>
</evidence>
<evidence type="ECO:0000256" key="5">
    <source>
        <dbReference type="ARBA" id="ARBA00022833"/>
    </source>
</evidence>
<dbReference type="AlphaFoldDB" id="A0A1L9PL19"/>
<evidence type="ECO:0000256" key="1">
    <source>
        <dbReference type="ARBA" id="ARBA00001947"/>
    </source>
</evidence>
<dbReference type="InterPro" id="IPR001279">
    <property type="entry name" value="Metallo-B-lactamas"/>
</dbReference>
<organism evidence="7 8">
    <name type="scientific">Aspergillus versicolor CBS 583.65</name>
    <dbReference type="NCBI Taxonomy" id="1036611"/>
    <lineage>
        <taxon>Eukaryota</taxon>
        <taxon>Fungi</taxon>
        <taxon>Dikarya</taxon>
        <taxon>Ascomycota</taxon>
        <taxon>Pezizomycotina</taxon>
        <taxon>Eurotiomycetes</taxon>
        <taxon>Eurotiomycetidae</taxon>
        <taxon>Eurotiales</taxon>
        <taxon>Aspergillaceae</taxon>
        <taxon>Aspergillus</taxon>
        <taxon>Aspergillus subgen. Nidulantes</taxon>
    </lineage>
</organism>
<proteinExistence type="inferred from homology"/>
<dbReference type="InterPro" id="IPR036866">
    <property type="entry name" value="RibonucZ/Hydroxyglut_hydro"/>
</dbReference>
<comment type="cofactor">
    <cofactor evidence="1">
        <name>Zn(2+)</name>
        <dbReference type="ChEBI" id="CHEBI:29105"/>
    </cofactor>
</comment>
<dbReference type="GeneID" id="63725671"/>
<dbReference type="InterPro" id="IPR051013">
    <property type="entry name" value="MBL_superfamily_lactonases"/>
</dbReference>
<keyword evidence="3" id="KW-0479">Metal-binding</keyword>
<dbReference type="GO" id="GO:0016787">
    <property type="term" value="F:hydrolase activity"/>
    <property type="evidence" value="ECO:0007669"/>
    <property type="project" value="UniProtKB-KW"/>
</dbReference>
<dbReference type="SMART" id="SM00849">
    <property type="entry name" value="Lactamase_B"/>
    <property type="match status" value="1"/>
</dbReference>
<dbReference type="STRING" id="1036611.A0A1L9PL19"/>
<keyword evidence="4" id="KW-0378">Hydrolase</keyword>
<protein>
    <recommendedName>
        <fullName evidence="6">Metallo-beta-lactamase domain-containing protein</fullName>
    </recommendedName>
</protein>
<keyword evidence="8" id="KW-1185">Reference proteome</keyword>
<dbReference type="VEuPathDB" id="FungiDB:ASPVEDRAFT_28827"/>
<sequence length="291" mass="32942">MSSQLSLLPPGSKLWLLDLGALDIDASYVLSGANAPLPGQAPQVHEVRQCLMIAALLYHPYVGLILFDTGSCEDIINSWDKEFLECAPRLWVKDIHSLPSAVKATGAGDIEDIKAVVMSHLHLDHAGGLEHFFGTGQLDLTFNWAIDVEIWCHEKELKNAFWASATGHDSGLFRPDYLRAELLNWKTVSEQVVELWQGVTMHMCPGHTEGFLVMELRFPVSGTVVLTGDLFHVKENYEDGRPQGFLMRDYNTWHRSRDYVKRLVQRTDAKVCLGHERSYFDKFEKSPKFLE</sequence>
<evidence type="ECO:0000256" key="4">
    <source>
        <dbReference type="ARBA" id="ARBA00022801"/>
    </source>
</evidence>
<reference evidence="8" key="1">
    <citation type="journal article" date="2017" name="Genome Biol.">
        <title>Comparative genomics reveals high biological diversity and specific adaptations in the industrially and medically important fungal genus Aspergillus.</title>
        <authorList>
            <person name="de Vries R.P."/>
            <person name="Riley R."/>
            <person name="Wiebenga A."/>
            <person name="Aguilar-Osorio G."/>
            <person name="Amillis S."/>
            <person name="Uchima C.A."/>
            <person name="Anderluh G."/>
            <person name="Asadollahi M."/>
            <person name="Askin M."/>
            <person name="Barry K."/>
            <person name="Battaglia E."/>
            <person name="Bayram O."/>
            <person name="Benocci T."/>
            <person name="Braus-Stromeyer S.A."/>
            <person name="Caldana C."/>
            <person name="Canovas D."/>
            <person name="Cerqueira G.C."/>
            <person name="Chen F."/>
            <person name="Chen W."/>
            <person name="Choi C."/>
            <person name="Clum A."/>
            <person name="Dos Santos R.A."/>
            <person name="Damasio A.R."/>
            <person name="Diallinas G."/>
            <person name="Emri T."/>
            <person name="Fekete E."/>
            <person name="Flipphi M."/>
            <person name="Freyberg S."/>
            <person name="Gallo A."/>
            <person name="Gournas C."/>
            <person name="Habgood R."/>
            <person name="Hainaut M."/>
            <person name="Harispe M.L."/>
            <person name="Henrissat B."/>
            <person name="Hilden K.S."/>
            <person name="Hope R."/>
            <person name="Hossain A."/>
            <person name="Karabika E."/>
            <person name="Karaffa L."/>
            <person name="Karanyi Z."/>
            <person name="Krasevec N."/>
            <person name="Kuo A."/>
            <person name="Kusch H."/>
            <person name="LaButti K."/>
            <person name="Lagendijk E.L."/>
            <person name="Lapidus A."/>
            <person name="Levasseur A."/>
            <person name="Lindquist E."/>
            <person name="Lipzen A."/>
            <person name="Logrieco A.F."/>
            <person name="MacCabe A."/>
            <person name="Maekelae M.R."/>
            <person name="Malavazi I."/>
            <person name="Melin P."/>
            <person name="Meyer V."/>
            <person name="Mielnichuk N."/>
            <person name="Miskei M."/>
            <person name="Molnar A.P."/>
            <person name="Mule G."/>
            <person name="Ngan C.Y."/>
            <person name="Orejas M."/>
            <person name="Orosz E."/>
            <person name="Ouedraogo J.P."/>
            <person name="Overkamp K.M."/>
            <person name="Park H.-S."/>
            <person name="Perrone G."/>
            <person name="Piumi F."/>
            <person name="Punt P.J."/>
            <person name="Ram A.F."/>
            <person name="Ramon A."/>
            <person name="Rauscher S."/>
            <person name="Record E."/>
            <person name="Riano-Pachon D.M."/>
            <person name="Robert V."/>
            <person name="Roehrig J."/>
            <person name="Ruller R."/>
            <person name="Salamov A."/>
            <person name="Salih N.S."/>
            <person name="Samson R.A."/>
            <person name="Sandor E."/>
            <person name="Sanguinetti M."/>
            <person name="Schuetze T."/>
            <person name="Sepcic K."/>
            <person name="Shelest E."/>
            <person name="Sherlock G."/>
            <person name="Sophianopoulou V."/>
            <person name="Squina F.M."/>
            <person name="Sun H."/>
            <person name="Susca A."/>
            <person name="Todd R.B."/>
            <person name="Tsang A."/>
            <person name="Unkles S.E."/>
            <person name="van de Wiele N."/>
            <person name="van Rossen-Uffink D."/>
            <person name="Oliveira J.V."/>
            <person name="Vesth T.C."/>
            <person name="Visser J."/>
            <person name="Yu J.-H."/>
            <person name="Zhou M."/>
            <person name="Andersen M.R."/>
            <person name="Archer D.B."/>
            <person name="Baker S.E."/>
            <person name="Benoit I."/>
            <person name="Brakhage A.A."/>
            <person name="Braus G.H."/>
            <person name="Fischer R."/>
            <person name="Frisvad J.C."/>
            <person name="Goldman G.H."/>
            <person name="Houbraken J."/>
            <person name="Oakley B."/>
            <person name="Pocsi I."/>
            <person name="Scazzocchio C."/>
            <person name="Seiboth B."/>
            <person name="vanKuyk P.A."/>
            <person name="Wortman J."/>
            <person name="Dyer P.S."/>
            <person name="Grigoriev I.V."/>
        </authorList>
    </citation>
    <scope>NUCLEOTIDE SEQUENCE [LARGE SCALE GENOMIC DNA]</scope>
    <source>
        <strain evidence="8">CBS 583.65</strain>
    </source>
</reference>
<dbReference type="SUPFAM" id="SSF56281">
    <property type="entry name" value="Metallo-hydrolase/oxidoreductase"/>
    <property type="match status" value="1"/>
</dbReference>
<dbReference type="GO" id="GO:0046872">
    <property type="term" value="F:metal ion binding"/>
    <property type="evidence" value="ECO:0007669"/>
    <property type="project" value="UniProtKB-KW"/>
</dbReference>
<accession>A0A1L9PL19</accession>
<dbReference type="Proteomes" id="UP000184073">
    <property type="component" value="Unassembled WGS sequence"/>
</dbReference>
<dbReference type="RefSeq" id="XP_040667986.1">
    <property type="nucleotide sequence ID" value="XM_040810160.1"/>
</dbReference>
<gene>
    <name evidence="7" type="ORF">ASPVEDRAFT_28827</name>
</gene>
<evidence type="ECO:0000313" key="8">
    <source>
        <dbReference type="Proteomes" id="UP000184073"/>
    </source>
</evidence>
<evidence type="ECO:0000259" key="6">
    <source>
        <dbReference type="SMART" id="SM00849"/>
    </source>
</evidence>
<dbReference type="CDD" id="cd07729">
    <property type="entry name" value="AHL_lactonase_MBL-fold"/>
    <property type="match status" value="1"/>
</dbReference>
<dbReference type="PANTHER" id="PTHR42978:SF2">
    <property type="entry name" value="102 KBASES UNSTABLE REGION: FROM 1 TO 119443"/>
    <property type="match status" value="1"/>
</dbReference>
<dbReference type="EMBL" id="KV878129">
    <property type="protein sequence ID" value="OJJ02224.1"/>
    <property type="molecule type" value="Genomic_DNA"/>
</dbReference>
<feature type="domain" description="Metallo-beta-lactamase" evidence="6">
    <location>
        <begin position="51"/>
        <end position="275"/>
    </location>
</feature>
<evidence type="ECO:0000256" key="2">
    <source>
        <dbReference type="ARBA" id="ARBA00007749"/>
    </source>
</evidence>
<dbReference type="Gene3D" id="3.60.15.10">
    <property type="entry name" value="Ribonuclease Z/Hydroxyacylglutathione hydrolase-like"/>
    <property type="match status" value="1"/>
</dbReference>
<comment type="similarity">
    <text evidence="2">Belongs to the metallo-beta-lactamase superfamily.</text>
</comment>
<keyword evidence="5" id="KW-0862">Zinc</keyword>
<evidence type="ECO:0000313" key="7">
    <source>
        <dbReference type="EMBL" id="OJJ02224.1"/>
    </source>
</evidence>
<dbReference type="PANTHER" id="PTHR42978">
    <property type="entry name" value="QUORUM-QUENCHING LACTONASE YTNP-RELATED-RELATED"/>
    <property type="match status" value="1"/>
</dbReference>
<name>A0A1L9PL19_ASPVE</name>